<dbReference type="RefSeq" id="WP_306100422.1">
    <property type="nucleotide sequence ID" value="NZ_CP162601.1"/>
</dbReference>
<reference evidence="6" key="1">
    <citation type="submission" date="2024-07" db="EMBL/GenBank/DDBJ databases">
        <title>Genome Analysis of a Potential Novel Vibrio Species Secreting pH- and Thermo-stable Alginate Lyase and its Application in Producing Alginate Oligosaccharides.</title>
        <authorList>
            <person name="Huang H."/>
            <person name="Bao K."/>
        </authorList>
    </citation>
    <scope>NUCLEOTIDE SEQUENCE</scope>
    <source>
        <strain evidence="6">HB236076</strain>
    </source>
</reference>
<sequence>MDQYGCLASALIQENAPNRYHPKSEAQACKRVYLTYPAMEVDGIYYSGEEVGKKVQNYQRQLNVQGVRANQVVMVVCRHQPQVVWFYLAMLSIGAVTAFVAPQTHAQLADKAEQLFASGAVRWFWSPDGDMALPKCPLLRLKDELPCQIQDHDTSSQADHGTRGGHFNLNVIASLVFTSGSTGQPKAVAHSLAQHLECAQAVNQALRFDSTSRWLVSLPFYHVSGLALIHRCFLANATLVFGRDWQQYLPCCSHVSMVATQLLTLLSSPRLLESLPCVLLGGSSIPESLLPLLRERGLQDCVWLGYGMTESASTVTLGRLASEGTSGQPLWRREVRLNEQIIEIKSPSLAMGYYYQGQLTPLSDPGSWWQSSDLGCWQNQQLKVLGRRDNAFMSGGENIHCEEIERTLLNHPDIDRVMVFAVADERYGARPVAVYSGRVNLAQLTPWLQQHLEKFKCPEHYALMPSWAVSSPVKIPRYRLKNWLKVNRPDWTLL</sequence>
<dbReference type="SUPFAM" id="SSF56801">
    <property type="entry name" value="Acetyl-CoA synthetase-like"/>
    <property type="match status" value="1"/>
</dbReference>
<dbReference type="InterPro" id="IPR000873">
    <property type="entry name" value="AMP-dep_synth/lig_dom"/>
</dbReference>
<dbReference type="Pfam" id="PF00501">
    <property type="entry name" value="AMP-binding"/>
    <property type="match status" value="1"/>
</dbReference>
<dbReference type="Pfam" id="PF13193">
    <property type="entry name" value="AMP-binding_C"/>
    <property type="match status" value="1"/>
</dbReference>
<name>A0AB39H8M5_9VIBR</name>
<dbReference type="AlphaFoldDB" id="A0AB39H8M5"/>
<comment type="similarity">
    <text evidence="1">Belongs to the ATP-dependent AMP-binding enzyme family.</text>
</comment>
<keyword evidence="3" id="KW-1133">Transmembrane helix</keyword>
<dbReference type="PANTHER" id="PTHR43201">
    <property type="entry name" value="ACYL-COA SYNTHETASE"/>
    <property type="match status" value="1"/>
</dbReference>
<evidence type="ECO:0000259" key="5">
    <source>
        <dbReference type="Pfam" id="PF13193"/>
    </source>
</evidence>
<proteinExistence type="inferred from homology"/>
<keyword evidence="3" id="KW-0472">Membrane</keyword>
<evidence type="ECO:0000256" key="3">
    <source>
        <dbReference type="SAM" id="Phobius"/>
    </source>
</evidence>
<dbReference type="InterPro" id="IPR045851">
    <property type="entry name" value="AMP-bd_C_sf"/>
</dbReference>
<dbReference type="GO" id="GO:0031956">
    <property type="term" value="F:medium-chain fatty acid-CoA ligase activity"/>
    <property type="evidence" value="ECO:0007669"/>
    <property type="project" value="TreeGrafter"/>
</dbReference>
<accession>A0AB39H8M5</accession>
<evidence type="ECO:0000256" key="1">
    <source>
        <dbReference type="ARBA" id="ARBA00006432"/>
    </source>
</evidence>
<gene>
    <name evidence="6" type="ORF">AB0763_09060</name>
</gene>
<keyword evidence="2" id="KW-0436">Ligase</keyword>
<evidence type="ECO:0000256" key="2">
    <source>
        <dbReference type="ARBA" id="ARBA00022598"/>
    </source>
</evidence>
<keyword evidence="3" id="KW-0812">Transmembrane</keyword>
<dbReference type="EMBL" id="CP162601">
    <property type="protein sequence ID" value="XDK24364.1"/>
    <property type="molecule type" value="Genomic_DNA"/>
</dbReference>
<dbReference type="KEGG" id="vih:AB0763_09060"/>
<dbReference type="InterPro" id="IPR020845">
    <property type="entry name" value="AMP-binding_CS"/>
</dbReference>
<dbReference type="PANTHER" id="PTHR43201:SF5">
    <property type="entry name" value="MEDIUM-CHAIN ACYL-COA LIGASE ACSF2, MITOCHONDRIAL"/>
    <property type="match status" value="1"/>
</dbReference>
<dbReference type="InterPro" id="IPR042099">
    <property type="entry name" value="ANL_N_sf"/>
</dbReference>
<feature type="domain" description="AMP-binding enzyme C-terminal" evidence="5">
    <location>
        <begin position="403"/>
        <end position="463"/>
    </location>
</feature>
<dbReference type="PROSITE" id="PS00455">
    <property type="entry name" value="AMP_BINDING"/>
    <property type="match status" value="1"/>
</dbReference>
<evidence type="ECO:0000313" key="6">
    <source>
        <dbReference type="EMBL" id="XDK24364.1"/>
    </source>
</evidence>
<dbReference type="Gene3D" id="3.30.300.30">
    <property type="match status" value="1"/>
</dbReference>
<evidence type="ECO:0000259" key="4">
    <source>
        <dbReference type="Pfam" id="PF00501"/>
    </source>
</evidence>
<organism evidence="6">
    <name type="scientific">Vibrio sp. HB236076</name>
    <dbReference type="NCBI Taxonomy" id="3232307"/>
    <lineage>
        <taxon>Bacteria</taxon>
        <taxon>Pseudomonadati</taxon>
        <taxon>Pseudomonadota</taxon>
        <taxon>Gammaproteobacteria</taxon>
        <taxon>Vibrionales</taxon>
        <taxon>Vibrionaceae</taxon>
        <taxon>Vibrio</taxon>
    </lineage>
</organism>
<feature type="domain" description="AMP-dependent synthetase/ligase" evidence="4">
    <location>
        <begin position="35"/>
        <end position="354"/>
    </location>
</feature>
<feature type="transmembrane region" description="Helical" evidence="3">
    <location>
        <begin position="84"/>
        <end position="101"/>
    </location>
</feature>
<dbReference type="GO" id="GO:0006631">
    <property type="term" value="P:fatty acid metabolic process"/>
    <property type="evidence" value="ECO:0007669"/>
    <property type="project" value="TreeGrafter"/>
</dbReference>
<dbReference type="InterPro" id="IPR025110">
    <property type="entry name" value="AMP-bd_C"/>
</dbReference>
<protein>
    <submittedName>
        <fullName evidence="6">AMP-binding protein</fullName>
    </submittedName>
</protein>
<dbReference type="Gene3D" id="3.40.50.12780">
    <property type="entry name" value="N-terminal domain of ligase-like"/>
    <property type="match status" value="1"/>
</dbReference>